<accession>A0ABY8QXZ0</accession>
<dbReference type="NCBIfam" id="NF033788">
    <property type="entry name" value="HTH_metalloreg"/>
    <property type="match status" value="1"/>
</dbReference>
<keyword evidence="7" id="KW-1185">Reference proteome</keyword>
<dbReference type="Gene3D" id="1.10.10.10">
    <property type="entry name" value="Winged helix-like DNA-binding domain superfamily/Winged helix DNA-binding domain"/>
    <property type="match status" value="1"/>
</dbReference>
<dbReference type="PROSITE" id="PS50987">
    <property type="entry name" value="HTH_ARSR_2"/>
    <property type="match status" value="1"/>
</dbReference>
<dbReference type="EMBL" id="CP090958">
    <property type="protein sequence ID" value="WGW13823.1"/>
    <property type="molecule type" value="Genomic_DNA"/>
</dbReference>
<dbReference type="Proteomes" id="UP001209083">
    <property type="component" value="Chromosome"/>
</dbReference>
<dbReference type="SMART" id="SM00418">
    <property type="entry name" value="HTH_ARSR"/>
    <property type="match status" value="1"/>
</dbReference>
<evidence type="ECO:0000256" key="2">
    <source>
        <dbReference type="ARBA" id="ARBA00023125"/>
    </source>
</evidence>
<evidence type="ECO:0000256" key="4">
    <source>
        <dbReference type="SAM" id="MobiDB-lite"/>
    </source>
</evidence>
<dbReference type="RefSeq" id="WP_349640646.1">
    <property type="nucleotide sequence ID" value="NZ_CP090958.1"/>
</dbReference>
<feature type="domain" description="HTH arsR-type" evidence="5">
    <location>
        <begin position="6"/>
        <end position="100"/>
    </location>
</feature>
<reference evidence="6 7" key="1">
    <citation type="submission" date="2023-05" db="EMBL/GenBank/DDBJ databases">
        <title>Lithophilousrod everest ZFBP1038 complete genpme.</title>
        <authorList>
            <person name="Tian M."/>
        </authorList>
    </citation>
    <scope>NUCLEOTIDE SEQUENCE [LARGE SCALE GENOMIC DNA]</scope>
    <source>
        <strain evidence="6 7">ZFBP1038</strain>
    </source>
</reference>
<dbReference type="InterPro" id="IPR036390">
    <property type="entry name" value="WH_DNA-bd_sf"/>
</dbReference>
<dbReference type="Pfam" id="PF01022">
    <property type="entry name" value="HTH_5"/>
    <property type="match status" value="1"/>
</dbReference>
<evidence type="ECO:0000256" key="1">
    <source>
        <dbReference type="ARBA" id="ARBA00023015"/>
    </source>
</evidence>
<evidence type="ECO:0000313" key="7">
    <source>
        <dbReference type="Proteomes" id="UP001209083"/>
    </source>
</evidence>
<protein>
    <submittedName>
        <fullName evidence="6">Metalloregulator ArsR/SmtB family transcription factor</fullName>
    </submittedName>
</protein>
<gene>
    <name evidence="6" type="ORF">LWF01_08785</name>
</gene>
<dbReference type="PANTHER" id="PTHR43132:SF8">
    <property type="entry name" value="HTH-TYPE TRANSCRIPTIONAL REGULATOR KMTR"/>
    <property type="match status" value="1"/>
</dbReference>
<dbReference type="InterPro" id="IPR001845">
    <property type="entry name" value="HTH_ArsR_DNA-bd_dom"/>
</dbReference>
<keyword evidence="1" id="KW-0805">Transcription regulation</keyword>
<dbReference type="InterPro" id="IPR011991">
    <property type="entry name" value="ArsR-like_HTH"/>
</dbReference>
<evidence type="ECO:0000256" key="3">
    <source>
        <dbReference type="ARBA" id="ARBA00023163"/>
    </source>
</evidence>
<proteinExistence type="predicted"/>
<name>A0ABY8QXZ0_9MICO</name>
<feature type="region of interest" description="Disordered" evidence="4">
    <location>
        <begin position="100"/>
        <end position="121"/>
    </location>
</feature>
<keyword evidence="3" id="KW-0804">Transcription</keyword>
<evidence type="ECO:0000313" key="6">
    <source>
        <dbReference type="EMBL" id="WGW13823.1"/>
    </source>
</evidence>
<dbReference type="InterPro" id="IPR051011">
    <property type="entry name" value="Metal_resp_trans_reg"/>
</dbReference>
<dbReference type="SUPFAM" id="SSF46785">
    <property type="entry name" value="Winged helix' DNA-binding domain"/>
    <property type="match status" value="1"/>
</dbReference>
<dbReference type="CDD" id="cd00090">
    <property type="entry name" value="HTH_ARSR"/>
    <property type="match status" value="1"/>
</dbReference>
<organism evidence="6 7">
    <name type="scientific">Saxibacter everestensis</name>
    <dbReference type="NCBI Taxonomy" id="2909229"/>
    <lineage>
        <taxon>Bacteria</taxon>
        <taxon>Bacillati</taxon>
        <taxon>Actinomycetota</taxon>
        <taxon>Actinomycetes</taxon>
        <taxon>Micrococcales</taxon>
        <taxon>Brevibacteriaceae</taxon>
        <taxon>Saxibacter</taxon>
    </lineage>
</organism>
<dbReference type="PANTHER" id="PTHR43132">
    <property type="entry name" value="ARSENICAL RESISTANCE OPERON REPRESSOR ARSR-RELATED"/>
    <property type="match status" value="1"/>
</dbReference>
<keyword evidence="2" id="KW-0238">DNA-binding</keyword>
<sequence>MSTDHPTEAQVAAAAATFHMLSSATRLRIVWLLVHAEYDVSGLAEAASASLQTVSQHLAKLRLAGLISSRRDGRHLYYTVDDPHVVTLVVEIFDHIAADGSIAPDPAPRTPRPIRESAETS</sequence>
<evidence type="ECO:0000259" key="5">
    <source>
        <dbReference type="PROSITE" id="PS50987"/>
    </source>
</evidence>
<dbReference type="InterPro" id="IPR036388">
    <property type="entry name" value="WH-like_DNA-bd_sf"/>
</dbReference>
<dbReference type="PRINTS" id="PR00778">
    <property type="entry name" value="HTHARSR"/>
</dbReference>